<protein>
    <submittedName>
        <fullName evidence="2">2671_t:CDS:1</fullName>
    </submittedName>
</protein>
<dbReference type="Pfam" id="PF01411">
    <property type="entry name" value="tRNA-synt_2c"/>
    <property type="match status" value="1"/>
</dbReference>
<evidence type="ECO:0000313" key="3">
    <source>
        <dbReference type="Proteomes" id="UP001153678"/>
    </source>
</evidence>
<dbReference type="PANTHER" id="PTHR11777:SF9">
    <property type="entry name" value="ALANINE--TRNA LIGASE, CYTOPLASMIC"/>
    <property type="match status" value="1"/>
</dbReference>
<dbReference type="GO" id="GO:0006419">
    <property type="term" value="P:alanyl-tRNA aminoacylation"/>
    <property type="evidence" value="ECO:0007669"/>
    <property type="project" value="InterPro"/>
</dbReference>
<dbReference type="InterPro" id="IPR018164">
    <property type="entry name" value="Ala-tRNA-synth_IIc_N"/>
</dbReference>
<dbReference type="GO" id="GO:0004813">
    <property type="term" value="F:alanine-tRNA ligase activity"/>
    <property type="evidence" value="ECO:0007669"/>
    <property type="project" value="InterPro"/>
</dbReference>
<dbReference type="OrthoDB" id="2438547at2759"/>
<evidence type="ECO:0000313" key="2">
    <source>
        <dbReference type="EMBL" id="CAI2165532.1"/>
    </source>
</evidence>
<dbReference type="PRINTS" id="PR00980">
    <property type="entry name" value="TRNASYNTHALA"/>
</dbReference>
<dbReference type="GO" id="GO:0002161">
    <property type="term" value="F:aminoacyl-tRNA deacylase activity"/>
    <property type="evidence" value="ECO:0007669"/>
    <property type="project" value="TreeGrafter"/>
</dbReference>
<dbReference type="InterPro" id="IPR002318">
    <property type="entry name" value="Ala-tRNA-lgiase_IIc"/>
</dbReference>
<reference evidence="2" key="1">
    <citation type="submission" date="2022-08" db="EMBL/GenBank/DDBJ databases">
        <authorList>
            <person name="Kallberg Y."/>
            <person name="Tangrot J."/>
            <person name="Rosling A."/>
        </authorList>
    </citation>
    <scope>NUCLEOTIDE SEQUENCE</scope>
    <source>
        <strain evidence="2">Wild A</strain>
    </source>
</reference>
<accession>A0A9W4WMR8</accession>
<dbReference type="AlphaFoldDB" id="A0A9W4WMR8"/>
<evidence type="ECO:0000259" key="1">
    <source>
        <dbReference type="Pfam" id="PF01411"/>
    </source>
</evidence>
<dbReference type="GO" id="GO:0005524">
    <property type="term" value="F:ATP binding"/>
    <property type="evidence" value="ECO:0007669"/>
    <property type="project" value="InterPro"/>
</dbReference>
<dbReference type="InterPro" id="IPR050058">
    <property type="entry name" value="Ala-tRNA_ligase"/>
</dbReference>
<keyword evidence="3" id="KW-1185">Reference proteome</keyword>
<sequence length="480" mass="55859">MNQKENYYIIADHLRTAIFALADGAAFEPKGRGYILKKLVKKATLLAYLINLNGEKLQKISEKLIEVNSSYYRHLKEKENLIISELKREIDKSTEFIDKSIRELDNLVLDKRNSNFSFFTILIILFNGNITTGFKSPQKLLNDLSEIKKVSRSDLKAFLTQDHTAFSVLNVSTKHIESTNRISVSLTKNSARSFYLNQSKSPLNKAPIQPPIIDDCLQDANNCTYFAFFNSKEKKLYTRFKDKVEANFEGTHRSPGYKTISSYLAKYLSKSFHLRSLYTKHGLANNHKTYRFFKNLYQYQQKPALLIAKHRLDAQSGLPLPKNQKIFRQFNYQTSQTTYFYRSQEKLVGNAAKPILIKKNYRLGTRSLNPLSLLKLATKSPQKEAYFQNVYHHFQTKPVFHFTFEPEKASVIRAFMDKLDTYAAEYDMEESKEFLAYPISHNYQHQTIQQRGDLCGCETQARNQYLDNWSLDYFHPSTDN</sequence>
<dbReference type="InterPro" id="IPR018162">
    <property type="entry name" value="Ala-tRNA-ligase_IIc_anticod-bd"/>
</dbReference>
<dbReference type="PANTHER" id="PTHR11777">
    <property type="entry name" value="ALANYL-TRNA SYNTHETASE"/>
    <property type="match status" value="1"/>
</dbReference>
<feature type="domain" description="Alanyl-tRNA synthetase class IIc N-terminal" evidence="1">
    <location>
        <begin position="3"/>
        <end position="110"/>
    </location>
</feature>
<dbReference type="SUPFAM" id="SSF101353">
    <property type="entry name" value="Putative anticodon-binding domain of alanyl-tRNA synthetase (AlaRS)"/>
    <property type="match status" value="1"/>
</dbReference>
<organism evidence="2 3">
    <name type="scientific">Funneliformis geosporum</name>
    <dbReference type="NCBI Taxonomy" id="1117311"/>
    <lineage>
        <taxon>Eukaryota</taxon>
        <taxon>Fungi</taxon>
        <taxon>Fungi incertae sedis</taxon>
        <taxon>Mucoromycota</taxon>
        <taxon>Glomeromycotina</taxon>
        <taxon>Glomeromycetes</taxon>
        <taxon>Glomerales</taxon>
        <taxon>Glomeraceae</taxon>
        <taxon>Funneliformis</taxon>
    </lineage>
</organism>
<name>A0A9W4WMR8_9GLOM</name>
<comment type="caution">
    <text evidence="2">The sequence shown here is derived from an EMBL/GenBank/DDBJ whole genome shotgun (WGS) entry which is preliminary data.</text>
</comment>
<gene>
    <name evidence="2" type="ORF">FWILDA_LOCUS2120</name>
</gene>
<dbReference type="GO" id="GO:0005829">
    <property type="term" value="C:cytosol"/>
    <property type="evidence" value="ECO:0007669"/>
    <property type="project" value="TreeGrafter"/>
</dbReference>
<dbReference type="EMBL" id="CAMKVN010000230">
    <property type="protein sequence ID" value="CAI2165532.1"/>
    <property type="molecule type" value="Genomic_DNA"/>
</dbReference>
<dbReference type="Proteomes" id="UP001153678">
    <property type="component" value="Unassembled WGS sequence"/>
</dbReference>
<proteinExistence type="predicted"/>